<evidence type="ECO:0000313" key="8">
    <source>
        <dbReference type="Proteomes" id="UP000077098"/>
    </source>
</evidence>
<gene>
    <name evidence="7" type="ORF">A7J57_16790</name>
</gene>
<dbReference type="Pfam" id="PF07298">
    <property type="entry name" value="NnrU"/>
    <property type="match status" value="1"/>
</dbReference>
<proteinExistence type="predicted"/>
<feature type="transmembrane region" description="Helical" evidence="5">
    <location>
        <begin position="73"/>
        <end position="92"/>
    </location>
</feature>
<dbReference type="Proteomes" id="UP000077098">
    <property type="component" value="Unassembled WGS sequence"/>
</dbReference>
<feature type="transmembrane region" description="Helical" evidence="5">
    <location>
        <begin position="195"/>
        <end position="219"/>
    </location>
</feature>
<keyword evidence="3 5" id="KW-1133">Transmembrane helix</keyword>
<dbReference type="GO" id="GO:0016020">
    <property type="term" value="C:membrane"/>
    <property type="evidence" value="ECO:0007669"/>
    <property type="project" value="UniProtKB-SubCell"/>
</dbReference>
<accession>A0A176XAZ0</accession>
<evidence type="ECO:0000256" key="4">
    <source>
        <dbReference type="ARBA" id="ARBA00023136"/>
    </source>
</evidence>
<reference evidence="7 8" key="1">
    <citation type="submission" date="2016-05" db="EMBL/GenBank/DDBJ databases">
        <authorList>
            <person name="Lavstsen T."/>
            <person name="Jespersen J.S."/>
        </authorList>
    </citation>
    <scope>NUCLEOTIDE SEQUENCE [LARGE SCALE GENOMIC DNA]</scope>
    <source>
        <strain evidence="7 8">KCJ1736</strain>
    </source>
</reference>
<evidence type="ECO:0000313" key="7">
    <source>
        <dbReference type="EMBL" id="OAE45662.1"/>
    </source>
</evidence>
<evidence type="ECO:0000256" key="2">
    <source>
        <dbReference type="ARBA" id="ARBA00022692"/>
    </source>
</evidence>
<comment type="subcellular location">
    <subcellularLocation>
        <location evidence="1">Membrane</location>
        <topology evidence="1">Multi-pass membrane protein</topology>
    </subcellularLocation>
</comment>
<dbReference type="RefSeq" id="WP_063949232.1">
    <property type="nucleotide sequence ID" value="NZ_LXPS01000013.1"/>
</dbReference>
<comment type="caution">
    <text evidence="7">The sequence shown here is derived from an EMBL/GenBank/DDBJ whole genome shotgun (WGS) entry which is preliminary data.</text>
</comment>
<dbReference type="EMBL" id="LXPS01000013">
    <property type="protein sequence ID" value="OAE45662.1"/>
    <property type="molecule type" value="Genomic_DNA"/>
</dbReference>
<dbReference type="InterPro" id="IPR009915">
    <property type="entry name" value="NnrU_dom"/>
</dbReference>
<evidence type="ECO:0000256" key="1">
    <source>
        <dbReference type="ARBA" id="ARBA00004141"/>
    </source>
</evidence>
<evidence type="ECO:0000259" key="6">
    <source>
        <dbReference type="Pfam" id="PF07298"/>
    </source>
</evidence>
<evidence type="ECO:0000256" key="5">
    <source>
        <dbReference type="SAM" id="Phobius"/>
    </source>
</evidence>
<dbReference type="AlphaFoldDB" id="A0A176XAZ0"/>
<feature type="transmembrane region" description="Helical" evidence="5">
    <location>
        <begin position="38"/>
        <end position="61"/>
    </location>
</feature>
<name>A0A176XAZ0_AGRTU</name>
<evidence type="ECO:0000256" key="3">
    <source>
        <dbReference type="ARBA" id="ARBA00022989"/>
    </source>
</evidence>
<sequence length="225" mass="23957">MLELVAALLLFVALHSIPAVPAVRGRLIAAVGRPTYFGAYSVVSLMTLGWVFYAALSVDYIPLWDVAPWQAHVTFLAAPIGLFFVLAGLLSVNPMSISVRQGQAPGAIVRITRHPVLIGFLFWSLGHVVPNGDLRSVILFGGLALFSLGGMAMAEKRARKRLANAWNATAAGSATVPFAAMLSGKTRIAVDKPMLLAAMLTGLSVWWLLAGGHAMLFGADPMTYL</sequence>
<protein>
    <submittedName>
        <fullName evidence="7">NnrU family protein</fullName>
    </submittedName>
</protein>
<organism evidence="7 8">
    <name type="scientific">Agrobacterium tumefaciens</name>
    <dbReference type="NCBI Taxonomy" id="358"/>
    <lineage>
        <taxon>Bacteria</taxon>
        <taxon>Pseudomonadati</taxon>
        <taxon>Pseudomonadota</taxon>
        <taxon>Alphaproteobacteria</taxon>
        <taxon>Hyphomicrobiales</taxon>
        <taxon>Rhizobiaceae</taxon>
        <taxon>Rhizobium/Agrobacterium group</taxon>
        <taxon>Agrobacterium</taxon>
        <taxon>Agrobacterium tumefaciens complex</taxon>
    </lineage>
</organism>
<feature type="domain" description="NnrU" evidence="6">
    <location>
        <begin position="4"/>
        <end position="221"/>
    </location>
</feature>
<keyword evidence="4 5" id="KW-0472">Membrane</keyword>
<feature type="transmembrane region" description="Helical" evidence="5">
    <location>
        <begin position="134"/>
        <end position="154"/>
    </location>
</feature>
<keyword evidence="2 5" id="KW-0812">Transmembrane</keyword>